<keyword evidence="7 9" id="KW-0472">Membrane</keyword>
<keyword evidence="2" id="KW-0813">Transport</keyword>
<evidence type="ECO:0000259" key="10">
    <source>
        <dbReference type="PROSITE" id="PS50893"/>
    </source>
</evidence>
<feature type="domain" description="ABC transporter" evidence="10">
    <location>
        <begin position="463"/>
        <end position="745"/>
    </location>
</feature>
<dbReference type="CDD" id="cd03223">
    <property type="entry name" value="ABCD_peroxisomal_ALDP"/>
    <property type="match status" value="1"/>
</dbReference>
<dbReference type="PROSITE" id="PS50929">
    <property type="entry name" value="ABC_TM1F"/>
    <property type="match status" value="1"/>
</dbReference>
<evidence type="ECO:0000256" key="2">
    <source>
        <dbReference type="ARBA" id="ARBA00022448"/>
    </source>
</evidence>
<evidence type="ECO:0008006" key="14">
    <source>
        <dbReference type="Google" id="ProtNLM"/>
    </source>
</evidence>
<accession>A0AAV1XYE7</accession>
<evidence type="ECO:0000256" key="1">
    <source>
        <dbReference type="ARBA" id="ARBA00008575"/>
    </source>
</evidence>
<dbReference type="InterPro" id="IPR017871">
    <property type="entry name" value="ABC_transporter-like_CS"/>
</dbReference>
<feature type="transmembrane region" description="Helical" evidence="9">
    <location>
        <begin position="121"/>
        <end position="141"/>
    </location>
</feature>
<dbReference type="InterPro" id="IPR003439">
    <property type="entry name" value="ABC_transporter-like_ATP-bd"/>
</dbReference>
<dbReference type="Pfam" id="PF00005">
    <property type="entry name" value="ABC_tran"/>
    <property type="match status" value="1"/>
</dbReference>
<keyword evidence="4" id="KW-0547">Nucleotide-binding</keyword>
<evidence type="ECO:0000256" key="9">
    <source>
        <dbReference type="SAM" id="Phobius"/>
    </source>
</evidence>
<dbReference type="GO" id="GO:0140359">
    <property type="term" value="F:ABC-type transporter activity"/>
    <property type="evidence" value="ECO:0007669"/>
    <property type="project" value="InterPro"/>
</dbReference>
<dbReference type="PROSITE" id="PS50893">
    <property type="entry name" value="ABC_TRANSPORTER_2"/>
    <property type="match status" value="1"/>
</dbReference>
<evidence type="ECO:0000256" key="6">
    <source>
        <dbReference type="ARBA" id="ARBA00022989"/>
    </source>
</evidence>
<dbReference type="InterPro" id="IPR003593">
    <property type="entry name" value="AAA+_ATPase"/>
</dbReference>
<reference evidence="12 13" key="1">
    <citation type="submission" date="2024-03" db="EMBL/GenBank/DDBJ databases">
        <authorList>
            <person name="Martinez-Hernandez J."/>
        </authorList>
    </citation>
    <scope>NUCLEOTIDE SEQUENCE [LARGE SCALE GENOMIC DNA]</scope>
</reference>
<evidence type="ECO:0000256" key="4">
    <source>
        <dbReference type="ARBA" id="ARBA00022741"/>
    </source>
</evidence>
<dbReference type="Gene3D" id="3.40.50.300">
    <property type="entry name" value="P-loop containing nucleotide triphosphate hydrolases"/>
    <property type="match status" value="1"/>
</dbReference>
<comment type="caution">
    <text evidence="12">The sequence shown here is derived from an EMBL/GenBank/DDBJ whole genome shotgun (WGS) entry which is preliminary data.</text>
</comment>
<dbReference type="PROSITE" id="PS00211">
    <property type="entry name" value="ABC_TRANSPORTER_1"/>
    <property type="match status" value="1"/>
</dbReference>
<organism evidence="12 13">
    <name type="scientific">Lupinus luteus</name>
    <name type="common">European yellow lupine</name>
    <dbReference type="NCBI Taxonomy" id="3873"/>
    <lineage>
        <taxon>Eukaryota</taxon>
        <taxon>Viridiplantae</taxon>
        <taxon>Streptophyta</taxon>
        <taxon>Embryophyta</taxon>
        <taxon>Tracheophyta</taxon>
        <taxon>Spermatophyta</taxon>
        <taxon>Magnoliopsida</taxon>
        <taxon>eudicotyledons</taxon>
        <taxon>Gunneridae</taxon>
        <taxon>Pentapetalae</taxon>
        <taxon>rosids</taxon>
        <taxon>fabids</taxon>
        <taxon>Fabales</taxon>
        <taxon>Fabaceae</taxon>
        <taxon>Papilionoideae</taxon>
        <taxon>50 kb inversion clade</taxon>
        <taxon>genistoids sensu lato</taxon>
        <taxon>core genistoids</taxon>
        <taxon>Genisteae</taxon>
        <taxon>Lupinus</taxon>
    </lineage>
</organism>
<protein>
    <recommendedName>
        <fullName evidence="14">ABC transporter D family member 2, chloroplastic</fullName>
    </recommendedName>
</protein>
<dbReference type="SUPFAM" id="SSF52540">
    <property type="entry name" value="P-loop containing nucleoside triphosphate hydrolases"/>
    <property type="match status" value="1"/>
</dbReference>
<dbReference type="PANTHER" id="PTHR11384:SF59">
    <property type="entry name" value="LYSOSOMAL COBALAMIN TRANSPORTER ABCD4"/>
    <property type="match status" value="1"/>
</dbReference>
<dbReference type="GO" id="GO:0005524">
    <property type="term" value="F:ATP binding"/>
    <property type="evidence" value="ECO:0007669"/>
    <property type="project" value="UniProtKB-KW"/>
</dbReference>
<feature type="transmembrane region" description="Helical" evidence="9">
    <location>
        <begin position="262"/>
        <end position="285"/>
    </location>
</feature>
<dbReference type="InterPro" id="IPR027417">
    <property type="entry name" value="P-loop_NTPase"/>
</dbReference>
<gene>
    <name evidence="12" type="ORF">LLUT_LOCUS27402</name>
</gene>
<feature type="domain" description="ABC transmembrane type-1" evidence="11">
    <location>
        <begin position="122"/>
        <end position="405"/>
    </location>
</feature>
<feature type="region of interest" description="Disordered" evidence="8">
    <location>
        <begin position="588"/>
        <end position="615"/>
    </location>
</feature>
<feature type="transmembrane region" description="Helical" evidence="9">
    <location>
        <begin position="234"/>
        <end position="256"/>
    </location>
</feature>
<proteinExistence type="inferred from homology"/>
<feature type="transmembrane region" description="Helical" evidence="9">
    <location>
        <begin position="161"/>
        <end position="181"/>
    </location>
</feature>
<name>A0AAV1XYE7_LUPLU</name>
<evidence type="ECO:0000313" key="13">
    <source>
        <dbReference type="Proteomes" id="UP001497480"/>
    </source>
</evidence>
<dbReference type="Pfam" id="PF06472">
    <property type="entry name" value="ABC_membrane_2"/>
    <property type="match status" value="1"/>
</dbReference>
<evidence type="ECO:0000256" key="8">
    <source>
        <dbReference type="SAM" id="MobiDB-lite"/>
    </source>
</evidence>
<keyword evidence="5" id="KW-0067">ATP-binding</keyword>
<dbReference type="GO" id="GO:0016020">
    <property type="term" value="C:membrane"/>
    <property type="evidence" value="ECO:0007669"/>
    <property type="project" value="InterPro"/>
</dbReference>
<keyword evidence="3 9" id="KW-0812">Transmembrane</keyword>
<evidence type="ECO:0000259" key="11">
    <source>
        <dbReference type="PROSITE" id="PS50929"/>
    </source>
</evidence>
<dbReference type="GO" id="GO:0016887">
    <property type="term" value="F:ATP hydrolysis activity"/>
    <property type="evidence" value="ECO:0007669"/>
    <property type="project" value="InterPro"/>
</dbReference>
<dbReference type="InterPro" id="IPR011527">
    <property type="entry name" value="ABC1_TM_dom"/>
</dbReference>
<comment type="similarity">
    <text evidence="1">Belongs to the ABC transporter superfamily. ABCD family. Peroxisomal fatty acyl CoA transporter (TC 3.A.1.203) subfamily.</text>
</comment>
<dbReference type="Gene3D" id="1.20.1560.10">
    <property type="entry name" value="ABC transporter type 1, transmembrane domain"/>
    <property type="match status" value="1"/>
</dbReference>
<dbReference type="SMART" id="SM00382">
    <property type="entry name" value="AAA"/>
    <property type="match status" value="1"/>
</dbReference>
<sequence>MILHTQQPHPLFTISSTHNYNLSFHNHVHLLHLGFPFSQVPISKGKVMRKRKWTKCFSSSATTPVPLPPDPDKQQRQVKEESNGVVAPGTSLDLQTLFRRFWKVAAPYWSSNDKAQARLQLAGVFALTLATTGISVGFNFLGRDFYNALANKDQEQFTTQLLYYLGAFAGGIPFFVLKDYARETLSLRWRSWMTSYYMDRYLKDQTFYKIQSQSIIDNPDQRIVDDLSSFTGTALSFSLTFFNAAVDLISFSNILFGIYPPLFIVLLVYSIGGTAISVFLGRGLVSLNFLQEKKEADFRYGLVRVRENAESIAFYSGEESEMQLLLQRFRSAFENLSQLLISSRNLDFFTSGYRYIIQILPAAVVAPMYFSGKIEFGVINQSVSAFNHILGDFSLIVYQFQAISAFSAVINRLGEFDDILDRSSSKTLSDTIEDIHVSYKDFRSSSILESNGSIPPEKYETLLEIENLTLKTPSKSTLIRNLSLMIKENDHLLVMGPSGSGKTSLLRAMAGLWKTGTGKVTYYLKDGEDPEQAIFSDAKTAHDTSEESGKSIRRNSRIFFLPQRPYMVLGTLRQQLLYPTWGDETIPVSDSTNPKNNLPFLANMPNSDNMKDKPVKPTTDEIIKVLDDVRLGYLLARFSLDSTHEWSSVLSLGEQQRLAFARLLLSKPQLVLLDESTSALDEANEVHLYRRIEAAGITYISIGHRSTLCDYHDTILRISTVDANDEQLNWSVEPTKRGSSLKSANL</sequence>
<dbReference type="Proteomes" id="UP001497480">
    <property type="component" value="Unassembled WGS sequence"/>
</dbReference>
<dbReference type="EMBL" id="CAXHTB010000019">
    <property type="protein sequence ID" value="CAL0326342.1"/>
    <property type="molecule type" value="Genomic_DNA"/>
</dbReference>
<keyword evidence="6 9" id="KW-1133">Transmembrane helix</keyword>
<dbReference type="InterPro" id="IPR050835">
    <property type="entry name" value="ABC_transporter_sub-D"/>
</dbReference>
<evidence type="ECO:0000313" key="12">
    <source>
        <dbReference type="EMBL" id="CAL0326342.1"/>
    </source>
</evidence>
<evidence type="ECO:0000256" key="3">
    <source>
        <dbReference type="ARBA" id="ARBA00022692"/>
    </source>
</evidence>
<dbReference type="SUPFAM" id="SSF90123">
    <property type="entry name" value="ABC transporter transmembrane region"/>
    <property type="match status" value="1"/>
</dbReference>
<evidence type="ECO:0000256" key="5">
    <source>
        <dbReference type="ARBA" id="ARBA00022840"/>
    </source>
</evidence>
<dbReference type="AlphaFoldDB" id="A0AAV1XYE7"/>
<evidence type="ECO:0000256" key="7">
    <source>
        <dbReference type="ARBA" id="ARBA00023136"/>
    </source>
</evidence>
<dbReference type="PANTHER" id="PTHR11384">
    <property type="entry name" value="ATP-BINDING CASSETTE, SUB-FAMILY D MEMBER"/>
    <property type="match status" value="1"/>
</dbReference>
<keyword evidence="13" id="KW-1185">Reference proteome</keyword>
<dbReference type="InterPro" id="IPR036640">
    <property type="entry name" value="ABC1_TM_sf"/>
</dbReference>